<dbReference type="RefSeq" id="WP_080621867.1">
    <property type="nucleotide sequence ID" value="NZ_CAWMZI010000001.1"/>
</dbReference>
<dbReference type="Proteomes" id="UP000191257">
    <property type="component" value="Chromosome"/>
</dbReference>
<gene>
    <name evidence="1" type="ORF">A6J80_13635</name>
</gene>
<reference evidence="1" key="1">
    <citation type="submission" date="2017-12" db="EMBL/GenBank/DDBJ databases">
        <title>FDA dAtabase for Regulatory Grade micrObial Sequences (FDA-ARGOS): Supporting development and validation of Infectious Disease Dx tests.</title>
        <authorList>
            <person name="Campos J."/>
            <person name="Goldberg B."/>
            <person name="Tallon L."/>
            <person name="Sadzewicz L."/>
            <person name="Sengamalay N."/>
            <person name="Ott S."/>
            <person name="Godinez A."/>
            <person name="Nagaraj S."/>
            <person name="Vyas G."/>
            <person name="Aluvathingal J."/>
            <person name="Nadendla S."/>
            <person name="Geyer C."/>
            <person name="Nandy P."/>
            <person name="Hobson J."/>
            <person name="Sichtig H."/>
        </authorList>
    </citation>
    <scope>NUCLEOTIDE SEQUENCE</scope>
    <source>
        <strain evidence="1">FDAARGOS_252</strain>
    </source>
</reference>
<dbReference type="STRING" id="147645.A6J80_13635"/>
<organism evidence="1 2">
    <name type="scientific">Paracoccus yeei</name>
    <dbReference type="NCBI Taxonomy" id="147645"/>
    <lineage>
        <taxon>Bacteria</taxon>
        <taxon>Pseudomonadati</taxon>
        <taxon>Pseudomonadota</taxon>
        <taxon>Alphaproteobacteria</taxon>
        <taxon>Rhodobacterales</taxon>
        <taxon>Paracoccaceae</taxon>
        <taxon>Paracoccus</taxon>
    </lineage>
</organism>
<sequence>MAIRPRRWLDRRARERALAQWGEMAESVEFMGPGRIRALTDEALALRASINRFLMRGDRKAAVSRAALGAVQLPGGTDWRWRPGFMAGQITPRGIAAPEPGTRLGDRAAVWHDCAERTLILEQVQNPRATDLSPYGLRLEVFGFTGSFLSVSIDLPTDALEGLTRNHIIRLETTLAVERPLPVYARLNVGHGPNIDEILQHLRGMEAGLQSQQVVEFDLAYTEMNERRLEKIWLDLIFEAPGMNAVDMRELFLSRHLRADF</sequence>
<dbReference type="EMBL" id="CP020442">
    <property type="protein sequence ID" value="ARC37285.1"/>
    <property type="molecule type" value="Genomic_DNA"/>
</dbReference>
<keyword evidence="2" id="KW-1185">Reference proteome</keyword>
<dbReference type="AlphaFoldDB" id="A0A1V0GTU2"/>
<dbReference type="KEGG" id="pye:A6J80_13635"/>
<name>A0A1V0GTU2_9RHOB</name>
<evidence type="ECO:0000313" key="1">
    <source>
        <dbReference type="EMBL" id="ARC37285.1"/>
    </source>
</evidence>
<proteinExistence type="predicted"/>
<accession>A0A1V0GTU2</accession>
<dbReference type="InterPro" id="IPR045514">
    <property type="entry name" value="DUF6478"/>
</dbReference>
<dbReference type="Pfam" id="PF20086">
    <property type="entry name" value="DUF6478"/>
    <property type="match status" value="1"/>
</dbReference>
<evidence type="ECO:0000313" key="2">
    <source>
        <dbReference type="Proteomes" id="UP000191257"/>
    </source>
</evidence>
<dbReference type="eggNOG" id="ENOG502Z8P0">
    <property type="taxonomic scope" value="Bacteria"/>
</dbReference>
<protein>
    <submittedName>
        <fullName evidence="1">Uncharacterized protein</fullName>
    </submittedName>
</protein>